<dbReference type="EnsemblMetazoa" id="Aqu2.1.20098_001">
    <property type="protein sequence ID" value="Aqu2.1.20098_001"/>
    <property type="gene ID" value="Aqu2.1.20098"/>
</dbReference>
<dbReference type="AlphaFoldDB" id="A0A1X7TXX9"/>
<dbReference type="PROSITE" id="PS50181">
    <property type="entry name" value="FBOX"/>
    <property type="match status" value="1"/>
</dbReference>
<dbReference type="OrthoDB" id="6125719at2759"/>
<evidence type="ECO:0000313" key="2">
    <source>
        <dbReference type="EnsemblMetazoa" id="Aqu2.1.20098_001"/>
    </source>
</evidence>
<organism evidence="2">
    <name type="scientific">Amphimedon queenslandica</name>
    <name type="common">Sponge</name>
    <dbReference type="NCBI Taxonomy" id="400682"/>
    <lineage>
        <taxon>Eukaryota</taxon>
        <taxon>Metazoa</taxon>
        <taxon>Porifera</taxon>
        <taxon>Demospongiae</taxon>
        <taxon>Heteroscleromorpha</taxon>
        <taxon>Haplosclerida</taxon>
        <taxon>Niphatidae</taxon>
        <taxon>Amphimedon</taxon>
    </lineage>
</organism>
<dbReference type="Gene3D" id="3.80.10.10">
    <property type="entry name" value="Ribonuclease Inhibitor"/>
    <property type="match status" value="2"/>
</dbReference>
<dbReference type="SUPFAM" id="SSF52047">
    <property type="entry name" value="RNI-like"/>
    <property type="match status" value="2"/>
</dbReference>
<accession>A0A1X7TXX9</accession>
<feature type="domain" description="F-box" evidence="1">
    <location>
        <begin position="50"/>
        <end position="97"/>
    </location>
</feature>
<protein>
    <recommendedName>
        <fullName evidence="1">F-box domain-containing protein</fullName>
    </recommendedName>
</protein>
<dbReference type="InterPro" id="IPR001810">
    <property type="entry name" value="F-box_dom"/>
</dbReference>
<reference evidence="2" key="1">
    <citation type="submission" date="2017-05" db="UniProtKB">
        <authorList>
            <consortium name="EnsemblMetazoa"/>
        </authorList>
    </citation>
    <scope>IDENTIFICATION</scope>
</reference>
<evidence type="ECO:0000259" key="1">
    <source>
        <dbReference type="PROSITE" id="PS50181"/>
    </source>
</evidence>
<dbReference type="InParanoid" id="A0A1X7TXX9"/>
<dbReference type="Pfam" id="PF12937">
    <property type="entry name" value="F-box-like"/>
    <property type="match status" value="1"/>
</dbReference>
<sequence length="681" mass="77533">MALEMAGCSKRLKLDPDFLHEESEQRVGHILCRTINPLSSLVDVPVQVDEISLASLPKELIQEICMFLSVRDKMSLRLVNRQLYATISYNPHLWTNVAIDDAYRKINSSFVKSVLKTCQPHVQSLSLKGYLSFRQYQSIMLNCNNIHTLNLYGFEINFDALQKIFSATPSPLPHLQYLALPIYSKKCYELVGMQFSYFSQLKKLVVMIPSSRSSESLFESWLENKFLPPIFVIVSERCIFRRNIDWSKSTAPITESAQSFAKYFRYRRPLGFDFYDIPQYAVQLGGPNKTKTANGELVVMLRDIVTPTAQPNDDLSRKYAVFDGNNIDPSLPVYSSQLGNNVYMLNFAAVFVSLESFSSIVKETPNVLEVSFQGSTISDDVDAYMVPLSEHCLKLRGLNLSDIRTSEGTCNLRIDKEHFWLLLSKIKCLEFLSLDCNLILPPTIDLPSLLQQGGEEFNFSSNNMIDYIKSMSGLKALHIFGCHCSICRGKTKHLQLIHHFLLSIVSNLKFLKYLRVNFPLLDSGPTKGLEEVLQHCQQLSVLIIIGAKLTLPVDPSLYSSLTHFWLDCKDTLITSEFVTALAINSRKHLKHFVADLANSFDDRSSISKSDLIELVESCSFITLHFLNFPRKKYEDVYGQVSSVARKKFQYCSFGEMSSATKIHSENPDFTILHLWRSRFAE</sequence>
<name>A0A1X7TXX9_AMPQE</name>
<dbReference type="InterPro" id="IPR032675">
    <property type="entry name" value="LRR_dom_sf"/>
</dbReference>
<dbReference type="SMART" id="SM00256">
    <property type="entry name" value="FBOX"/>
    <property type="match status" value="1"/>
</dbReference>
<dbReference type="InterPro" id="IPR036047">
    <property type="entry name" value="F-box-like_dom_sf"/>
</dbReference>
<proteinExistence type="predicted"/>
<dbReference type="SUPFAM" id="SSF81383">
    <property type="entry name" value="F-box domain"/>
    <property type="match status" value="1"/>
</dbReference>
<dbReference type="STRING" id="400682.A0A1X7TXX9"/>